<evidence type="ECO:0000256" key="1">
    <source>
        <dbReference type="ARBA" id="ARBA00023125"/>
    </source>
</evidence>
<dbReference type="InterPro" id="IPR001647">
    <property type="entry name" value="HTH_TetR"/>
</dbReference>
<dbReference type="Gene3D" id="1.10.357.10">
    <property type="entry name" value="Tetracycline Repressor, domain 2"/>
    <property type="match status" value="1"/>
</dbReference>
<evidence type="ECO:0000259" key="3">
    <source>
        <dbReference type="PROSITE" id="PS50977"/>
    </source>
</evidence>
<organism evidence="4">
    <name type="scientific">Pseudomonas marincola</name>
    <dbReference type="NCBI Taxonomy" id="437900"/>
    <lineage>
        <taxon>Bacteria</taxon>
        <taxon>Pseudomonadati</taxon>
        <taxon>Pseudomonadota</taxon>
        <taxon>Gammaproteobacteria</taxon>
        <taxon>Pseudomonadales</taxon>
        <taxon>Pseudomonadaceae</taxon>
        <taxon>Pseudomonas</taxon>
    </lineage>
</organism>
<dbReference type="Pfam" id="PF00440">
    <property type="entry name" value="TetR_N"/>
    <property type="match status" value="1"/>
</dbReference>
<dbReference type="PROSITE" id="PS50977">
    <property type="entry name" value="HTH_TETR_2"/>
    <property type="match status" value="1"/>
</dbReference>
<reference evidence="4" key="1">
    <citation type="submission" date="2019-02" db="EMBL/GenBank/DDBJ databases">
        <authorList>
            <consortium name="Genoscope - CEA"/>
            <person name="William W."/>
        </authorList>
    </citation>
    <scope>NUCLEOTIDE SEQUENCE [LARGE SCALE GENOMIC DNA]</scope>
    <source>
        <strain evidence="4">YSy11</strain>
    </source>
</reference>
<dbReference type="InterPro" id="IPR050109">
    <property type="entry name" value="HTH-type_TetR-like_transc_reg"/>
</dbReference>
<sequence length="234" mass="26492">MIPTLNTPKAKTVADTLQYQGRKASRAGSELRRQAILDATMRLIVREGVRAVRHRAVAAEAQVPLSATTYYFDDIDDLINDTFTQFVEQSAANLEAYWSQTETRLFASLKARGECPNERQVLADELAQIALDYVVMQLTTRRDQLIAGQAFYHAALFNPGLHELWRAHRKMVLFGVSKFFEALGSDQPFEDSRLLMPVILQMEYQGLIDGVEVLDKSAMLAILKRHMYLVLKLA</sequence>
<protein>
    <submittedName>
        <fullName evidence="4">TetR family transcriptional regulator</fullName>
    </submittedName>
</protein>
<dbReference type="InterPro" id="IPR009057">
    <property type="entry name" value="Homeodomain-like_sf"/>
</dbReference>
<dbReference type="RefSeq" id="WP_239655494.1">
    <property type="nucleotide sequence ID" value="NZ_LR215729.2"/>
</dbReference>
<evidence type="ECO:0000256" key="2">
    <source>
        <dbReference type="PROSITE-ProRule" id="PRU00335"/>
    </source>
</evidence>
<keyword evidence="1 2" id="KW-0238">DNA-binding</keyword>
<feature type="domain" description="HTH tetR-type" evidence="3">
    <location>
        <begin position="30"/>
        <end position="90"/>
    </location>
</feature>
<dbReference type="GO" id="GO:0000976">
    <property type="term" value="F:transcription cis-regulatory region binding"/>
    <property type="evidence" value="ECO:0007669"/>
    <property type="project" value="TreeGrafter"/>
</dbReference>
<dbReference type="AlphaFoldDB" id="A0A653E085"/>
<dbReference type="GO" id="GO:0003700">
    <property type="term" value="F:DNA-binding transcription factor activity"/>
    <property type="evidence" value="ECO:0007669"/>
    <property type="project" value="TreeGrafter"/>
</dbReference>
<accession>A0A653E085</accession>
<dbReference type="PANTHER" id="PTHR30055:SF231">
    <property type="entry name" value="TRANSCRIPTIONAL REGULATORY PROTEIN (PROBABLY DEOR-FAMILY)-RELATED"/>
    <property type="match status" value="1"/>
</dbReference>
<dbReference type="PANTHER" id="PTHR30055">
    <property type="entry name" value="HTH-TYPE TRANSCRIPTIONAL REGULATOR RUTR"/>
    <property type="match status" value="1"/>
</dbReference>
<dbReference type="EMBL" id="LR215729">
    <property type="protein sequence ID" value="VEV95454.1"/>
    <property type="molecule type" value="Genomic_DNA"/>
</dbReference>
<feature type="DNA-binding region" description="H-T-H motif" evidence="2">
    <location>
        <begin position="53"/>
        <end position="72"/>
    </location>
</feature>
<gene>
    <name evidence="4" type="ORF">PMYSY11_0407</name>
</gene>
<evidence type="ECO:0000313" key="4">
    <source>
        <dbReference type="EMBL" id="VEV95454.1"/>
    </source>
</evidence>
<name>A0A653E085_9PSED</name>
<dbReference type="SUPFAM" id="SSF46689">
    <property type="entry name" value="Homeodomain-like"/>
    <property type="match status" value="1"/>
</dbReference>
<proteinExistence type="predicted"/>